<dbReference type="RefSeq" id="WP_074814528.1">
    <property type="nucleotide sequence ID" value="NZ_FNTI01000001.1"/>
</dbReference>
<dbReference type="SUPFAM" id="SSF53155">
    <property type="entry name" value="Methylated DNA-protein cysteine methyltransferase domain"/>
    <property type="match status" value="1"/>
</dbReference>
<evidence type="ECO:0000313" key="9">
    <source>
        <dbReference type="Proteomes" id="UP000183208"/>
    </source>
</evidence>
<evidence type="ECO:0000256" key="3">
    <source>
        <dbReference type="ARBA" id="ARBA00022679"/>
    </source>
</evidence>
<reference evidence="8 9" key="1">
    <citation type="submission" date="2016-10" db="EMBL/GenBank/DDBJ databases">
        <authorList>
            <person name="de Groot N.N."/>
        </authorList>
    </citation>
    <scope>NUCLEOTIDE SEQUENCE [LARGE SCALE GENOMIC DNA]</scope>
    <source>
        <strain evidence="8 9">GAS522</strain>
    </source>
</reference>
<dbReference type="InterPro" id="IPR014048">
    <property type="entry name" value="MethylDNA_cys_MeTrfase_DNA-bd"/>
</dbReference>
<dbReference type="Proteomes" id="UP000183208">
    <property type="component" value="Unassembled WGS sequence"/>
</dbReference>
<evidence type="ECO:0000256" key="5">
    <source>
        <dbReference type="ARBA" id="ARBA00023204"/>
    </source>
</evidence>
<dbReference type="Gene3D" id="1.10.10.10">
    <property type="entry name" value="Winged helix-like DNA-binding domain superfamily/Winged helix DNA-binding domain"/>
    <property type="match status" value="1"/>
</dbReference>
<accession>A0A1M7KDG3</accession>
<protein>
    <submittedName>
        <fullName evidence="8">Methylated-DNA-[protein]-cysteine S-methyltransferase/AraC family transcriptional regulator, regulatory protein of adaptative response / methylated-DNA-[protein]-cysteine methyltransferase</fullName>
    </submittedName>
</protein>
<dbReference type="InterPro" id="IPR036217">
    <property type="entry name" value="MethylDNA_cys_MeTrfase_DNAb"/>
</dbReference>
<keyword evidence="2 8" id="KW-0489">Methyltransferase</keyword>
<keyword evidence="4" id="KW-0227">DNA damage</keyword>
<evidence type="ECO:0000256" key="6">
    <source>
        <dbReference type="ARBA" id="ARBA00049348"/>
    </source>
</evidence>
<feature type="domain" description="Methylated-DNA-[protein]-cysteine S-methyltransferase DNA binding" evidence="7">
    <location>
        <begin position="100"/>
        <end position="178"/>
    </location>
</feature>
<dbReference type="EMBL" id="FNTI01000001">
    <property type="protein sequence ID" value="SEB92451.1"/>
    <property type="molecule type" value="Genomic_DNA"/>
</dbReference>
<gene>
    <name evidence="8" type="ORF">SAMN05444171_0239</name>
</gene>
<dbReference type="Pfam" id="PF01035">
    <property type="entry name" value="DNA_binding_1"/>
    <property type="match status" value="1"/>
</dbReference>
<evidence type="ECO:0000313" key="8">
    <source>
        <dbReference type="EMBL" id="SEB92451.1"/>
    </source>
</evidence>
<proteinExistence type="predicted"/>
<dbReference type="Gene3D" id="3.30.160.70">
    <property type="entry name" value="Methylated DNA-protein cysteine methyltransferase domain"/>
    <property type="match status" value="1"/>
</dbReference>
<dbReference type="SUPFAM" id="SSF46767">
    <property type="entry name" value="Methylated DNA-protein cysteine methyltransferase, C-terminal domain"/>
    <property type="match status" value="1"/>
</dbReference>
<keyword evidence="3 8" id="KW-0808">Transferase</keyword>
<name>A0A1M7KDG3_9BRAD</name>
<keyword evidence="5" id="KW-0234">DNA repair</keyword>
<dbReference type="InterPro" id="IPR036388">
    <property type="entry name" value="WH-like_DNA-bd_sf"/>
</dbReference>
<dbReference type="PROSITE" id="PS00374">
    <property type="entry name" value="MGMT"/>
    <property type="match status" value="1"/>
</dbReference>
<evidence type="ECO:0000256" key="1">
    <source>
        <dbReference type="ARBA" id="ARBA00001286"/>
    </source>
</evidence>
<comment type="catalytic activity">
    <reaction evidence="6">
        <text>a 6-O-methyl-2'-deoxyguanosine in DNA + L-cysteinyl-[protein] = S-methyl-L-cysteinyl-[protein] + a 2'-deoxyguanosine in DNA</text>
        <dbReference type="Rhea" id="RHEA:24000"/>
        <dbReference type="Rhea" id="RHEA-COMP:10131"/>
        <dbReference type="Rhea" id="RHEA-COMP:10132"/>
        <dbReference type="Rhea" id="RHEA-COMP:11367"/>
        <dbReference type="Rhea" id="RHEA-COMP:11368"/>
        <dbReference type="ChEBI" id="CHEBI:29950"/>
        <dbReference type="ChEBI" id="CHEBI:82612"/>
        <dbReference type="ChEBI" id="CHEBI:85445"/>
        <dbReference type="ChEBI" id="CHEBI:85448"/>
        <dbReference type="EC" id="2.1.1.63"/>
    </reaction>
</comment>
<dbReference type="NCBIfam" id="TIGR00589">
    <property type="entry name" value="ogt"/>
    <property type="match status" value="1"/>
</dbReference>
<dbReference type="InterPro" id="IPR036631">
    <property type="entry name" value="MGMT_N_sf"/>
</dbReference>
<comment type="catalytic activity">
    <reaction evidence="1">
        <text>a 4-O-methyl-thymidine in DNA + L-cysteinyl-[protein] = a thymidine in DNA + S-methyl-L-cysteinyl-[protein]</text>
        <dbReference type="Rhea" id="RHEA:53428"/>
        <dbReference type="Rhea" id="RHEA-COMP:10131"/>
        <dbReference type="Rhea" id="RHEA-COMP:10132"/>
        <dbReference type="Rhea" id="RHEA-COMP:13555"/>
        <dbReference type="Rhea" id="RHEA-COMP:13556"/>
        <dbReference type="ChEBI" id="CHEBI:29950"/>
        <dbReference type="ChEBI" id="CHEBI:82612"/>
        <dbReference type="ChEBI" id="CHEBI:137386"/>
        <dbReference type="ChEBI" id="CHEBI:137387"/>
        <dbReference type="EC" id="2.1.1.63"/>
    </reaction>
</comment>
<organism evidence="8 9">
    <name type="scientific">Bradyrhizobium lablabi</name>
    <dbReference type="NCBI Taxonomy" id="722472"/>
    <lineage>
        <taxon>Bacteria</taxon>
        <taxon>Pseudomonadati</taxon>
        <taxon>Pseudomonadota</taxon>
        <taxon>Alphaproteobacteria</taxon>
        <taxon>Hyphomicrobiales</taxon>
        <taxon>Nitrobacteraceae</taxon>
        <taxon>Bradyrhizobium</taxon>
    </lineage>
</organism>
<sequence length="182" mass="19710">MNFATRLADGETANAADMIEYGIDGCDLGNVLVARSKIGVCAILLGANQDEMERSLAAIFPMSLLVPNKPHVRDELAKAVQFIASPKDDLDLELDVRGTPFQHRVWDALRTVKSGRPVTYAQLACRVHGPKSLRAIAQACSENPIALAIPCHRVMGNSGSTSGYRWGVERKRALVNREVAAA</sequence>
<dbReference type="PANTHER" id="PTHR10815">
    <property type="entry name" value="METHYLATED-DNA--PROTEIN-CYSTEINE METHYLTRANSFERASE"/>
    <property type="match status" value="1"/>
</dbReference>
<dbReference type="CDD" id="cd06445">
    <property type="entry name" value="ATase"/>
    <property type="match status" value="1"/>
</dbReference>
<dbReference type="GO" id="GO:0003908">
    <property type="term" value="F:methylated-DNA-[protein]-cysteine S-methyltransferase activity"/>
    <property type="evidence" value="ECO:0007669"/>
    <property type="project" value="UniProtKB-EC"/>
</dbReference>
<dbReference type="AlphaFoldDB" id="A0A1M7KDG3"/>
<evidence type="ECO:0000256" key="4">
    <source>
        <dbReference type="ARBA" id="ARBA00022763"/>
    </source>
</evidence>
<dbReference type="GO" id="GO:0006281">
    <property type="term" value="P:DNA repair"/>
    <property type="evidence" value="ECO:0007669"/>
    <property type="project" value="UniProtKB-KW"/>
</dbReference>
<dbReference type="InterPro" id="IPR001497">
    <property type="entry name" value="MethylDNA_cys_MeTrfase_AS"/>
</dbReference>
<dbReference type="GO" id="GO:0032259">
    <property type="term" value="P:methylation"/>
    <property type="evidence" value="ECO:0007669"/>
    <property type="project" value="UniProtKB-KW"/>
</dbReference>
<dbReference type="PANTHER" id="PTHR10815:SF14">
    <property type="entry name" value="BIFUNCTIONAL TRANSCRIPTIONAL ACTIVATOR_DNA REPAIR ENZYME ADA"/>
    <property type="match status" value="1"/>
</dbReference>
<evidence type="ECO:0000256" key="2">
    <source>
        <dbReference type="ARBA" id="ARBA00022603"/>
    </source>
</evidence>
<evidence type="ECO:0000259" key="7">
    <source>
        <dbReference type="Pfam" id="PF01035"/>
    </source>
</evidence>
<dbReference type="OrthoDB" id="9802228at2"/>